<evidence type="ECO:0000313" key="1">
    <source>
        <dbReference type="EMBL" id="QCI15679.1"/>
    </source>
</evidence>
<dbReference type="EMBL" id="CP039372">
    <property type="protein sequence ID" value="QCI15679.1"/>
    <property type="molecule type" value="Genomic_DNA"/>
</dbReference>
<reference evidence="2" key="1">
    <citation type="submission" date="2019-04" db="EMBL/GenBank/DDBJ databases">
        <title>Genome sequence of Pseudomonas putida 1290, an auxin catabolizing strain.</title>
        <authorList>
            <person name="Laird T.S."/>
            <person name="Leveau J.H.J."/>
        </authorList>
    </citation>
    <scope>NUCLEOTIDE SEQUENCE [LARGE SCALE GENOMIC DNA]</scope>
    <source>
        <strain evidence="2">1290</strain>
        <plasmid evidence="2">ppp1290</plasmid>
    </source>
</reference>
<geneLocation type="plasmid" evidence="2">
    <name>ppp1290</name>
</geneLocation>
<dbReference type="Proteomes" id="UP000298551">
    <property type="component" value="Plasmid pPp1290"/>
</dbReference>
<keyword evidence="1" id="KW-0614">Plasmid</keyword>
<dbReference type="RefSeq" id="WP_009682511.1">
    <property type="nucleotide sequence ID" value="NZ_CP039372.1"/>
</dbReference>
<name>A0A177YCH4_PSEPU</name>
<sequence>MDLKDMLRQLDEDLLAEILEAAHCALNRPGAAKRVAKAMNTSVDRVRTLAYISAQLNLCPRLVPDISTMKEMEAFQARLSAA</sequence>
<gene>
    <name evidence="1" type="ORF">E6B08_30680</name>
</gene>
<proteinExistence type="predicted"/>
<dbReference type="AlphaFoldDB" id="A0A177YCH4"/>
<dbReference type="OrthoDB" id="6906121at2"/>
<accession>A0A177YCH4</accession>
<evidence type="ECO:0000313" key="2">
    <source>
        <dbReference type="Proteomes" id="UP000298551"/>
    </source>
</evidence>
<organism evidence="1 2">
    <name type="scientific">Pseudomonas putida</name>
    <name type="common">Arthrobacter siderocapsulatus</name>
    <dbReference type="NCBI Taxonomy" id="303"/>
    <lineage>
        <taxon>Bacteria</taxon>
        <taxon>Pseudomonadati</taxon>
        <taxon>Pseudomonadota</taxon>
        <taxon>Gammaproteobacteria</taxon>
        <taxon>Pseudomonadales</taxon>
        <taxon>Pseudomonadaceae</taxon>
        <taxon>Pseudomonas</taxon>
    </lineage>
</organism>
<protein>
    <submittedName>
        <fullName evidence="1">Uncharacterized protein</fullName>
    </submittedName>
</protein>